<accession>A0A6N3I3T4</accession>
<evidence type="ECO:0000256" key="1">
    <source>
        <dbReference type="SAM" id="MobiDB-lite"/>
    </source>
</evidence>
<name>A0A6N3I3T4_9FIRM</name>
<sequence length="94" mass="10568">MKFTQNKRGRLRPASGGVDHVNVGGETGRAARECDYEWMRNIREHCAQAGVTFWFKNTGSLFRHDGIVERINPYQQTGRAKALGIDISEGKGLF</sequence>
<dbReference type="Pfam" id="PF07505">
    <property type="entry name" value="DUF5131"/>
    <property type="match status" value="1"/>
</dbReference>
<feature type="region of interest" description="Disordered" evidence="1">
    <location>
        <begin position="1"/>
        <end position="25"/>
    </location>
</feature>
<protein>
    <submittedName>
        <fullName evidence="2">Phage protein Gp37/Gp68</fullName>
    </submittedName>
</protein>
<feature type="compositionally biased region" description="Basic residues" evidence="1">
    <location>
        <begin position="1"/>
        <end position="11"/>
    </location>
</feature>
<evidence type="ECO:0000313" key="2">
    <source>
        <dbReference type="EMBL" id="VYU83321.1"/>
    </source>
</evidence>
<dbReference type="AlphaFoldDB" id="A0A6N3I3T4"/>
<proteinExistence type="predicted"/>
<gene>
    <name evidence="2" type="ORF">CHLFYP18_04095</name>
</gene>
<organism evidence="2">
    <name type="scientific">Hungatella hathewayi</name>
    <dbReference type="NCBI Taxonomy" id="154046"/>
    <lineage>
        <taxon>Bacteria</taxon>
        <taxon>Bacillati</taxon>
        <taxon>Bacillota</taxon>
        <taxon>Clostridia</taxon>
        <taxon>Lachnospirales</taxon>
        <taxon>Lachnospiraceae</taxon>
        <taxon>Hungatella</taxon>
    </lineage>
</organism>
<dbReference type="EMBL" id="CACRUH010000090">
    <property type="protein sequence ID" value="VYU83321.1"/>
    <property type="molecule type" value="Genomic_DNA"/>
</dbReference>
<reference evidence="2" key="1">
    <citation type="submission" date="2019-11" db="EMBL/GenBank/DDBJ databases">
        <authorList>
            <person name="Feng L."/>
        </authorList>
    </citation>
    <scope>NUCLEOTIDE SEQUENCE</scope>
    <source>
        <strain evidence="2">ChathewayiLFYP18</strain>
    </source>
</reference>
<dbReference type="InterPro" id="IPR011101">
    <property type="entry name" value="DUF5131"/>
</dbReference>